<dbReference type="AlphaFoldDB" id="A0A374NZG0"/>
<dbReference type="InterPro" id="IPR013783">
    <property type="entry name" value="Ig-like_fold"/>
</dbReference>
<feature type="domain" description="SGNH hydrolase-type esterase" evidence="1">
    <location>
        <begin position="820"/>
        <end position="1028"/>
    </location>
</feature>
<dbReference type="RefSeq" id="WP_117622863.1">
    <property type="nucleotide sequence ID" value="NZ_QSON01000026.1"/>
</dbReference>
<dbReference type="InterPro" id="IPR034641">
    <property type="entry name" value="RGL11"/>
</dbReference>
<dbReference type="Pfam" id="PF21348">
    <property type="entry name" value="RGL11_C"/>
    <property type="match status" value="2"/>
</dbReference>
<organism evidence="4 5">
    <name type="scientific">Hungatella hathewayi</name>
    <dbReference type="NCBI Taxonomy" id="154046"/>
    <lineage>
        <taxon>Bacteria</taxon>
        <taxon>Bacillati</taxon>
        <taxon>Bacillota</taxon>
        <taxon>Clostridia</taxon>
        <taxon>Lachnospirales</taxon>
        <taxon>Lachnospiraceae</taxon>
        <taxon>Hungatella</taxon>
    </lineage>
</organism>
<dbReference type="EMBL" id="QSON01000026">
    <property type="protein sequence ID" value="RGI96039.1"/>
    <property type="molecule type" value="Genomic_DNA"/>
</dbReference>
<feature type="domain" description="Rhamnogalacturonan lyase family 11 C-terminal" evidence="3">
    <location>
        <begin position="403"/>
        <end position="802"/>
    </location>
</feature>
<evidence type="ECO:0008006" key="6">
    <source>
        <dbReference type="Google" id="ProtNLM"/>
    </source>
</evidence>
<dbReference type="PANTHER" id="PTHR43118">
    <property type="entry name" value="RHAMNOGALACTURONAN LYASE (EUROFUNG)"/>
    <property type="match status" value="1"/>
</dbReference>
<evidence type="ECO:0000313" key="4">
    <source>
        <dbReference type="EMBL" id="RGI96039.1"/>
    </source>
</evidence>
<accession>A0A374NZG0</accession>
<protein>
    <recommendedName>
        <fullName evidence="6">Rhamnogalacturonan exolyase YesX</fullName>
    </recommendedName>
</protein>
<gene>
    <name evidence="4" type="ORF">DXD79_30555</name>
</gene>
<dbReference type="Gene3D" id="2.60.40.10">
    <property type="entry name" value="Immunoglobulins"/>
    <property type="match status" value="2"/>
</dbReference>
<dbReference type="Pfam" id="PF18370">
    <property type="entry name" value="RGI_lyase"/>
    <property type="match status" value="1"/>
</dbReference>
<dbReference type="Gene3D" id="3.40.50.1110">
    <property type="entry name" value="SGNH hydrolase"/>
    <property type="match status" value="1"/>
</dbReference>
<reference evidence="4 5" key="1">
    <citation type="submission" date="2018-08" db="EMBL/GenBank/DDBJ databases">
        <title>A genome reference for cultivated species of the human gut microbiota.</title>
        <authorList>
            <person name="Zou Y."/>
            <person name="Xue W."/>
            <person name="Luo G."/>
        </authorList>
    </citation>
    <scope>NUCLEOTIDE SEQUENCE [LARGE SCALE GENOMIC DNA]</scope>
    <source>
        <strain evidence="4 5">TM09-12</strain>
    </source>
</reference>
<dbReference type="InterPro" id="IPR049366">
    <property type="entry name" value="RGL11_C"/>
</dbReference>
<evidence type="ECO:0000259" key="2">
    <source>
        <dbReference type="Pfam" id="PF18370"/>
    </source>
</evidence>
<feature type="domain" description="Rhamnogalacturonan I lyase beta-sheet" evidence="2">
    <location>
        <begin position="92"/>
        <end position="184"/>
    </location>
</feature>
<feature type="domain" description="Rhamnogalacturonan lyase family 11 C-terminal" evidence="3">
    <location>
        <begin position="188"/>
        <end position="301"/>
    </location>
</feature>
<comment type="caution">
    <text evidence="4">The sequence shown here is derived from an EMBL/GenBank/DDBJ whole genome shotgun (WGS) entry which is preliminary data.</text>
</comment>
<dbReference type="SUPFAM" id="SSF69318">
    <property type="entry name" value="Integrin alpha N-terminal domain"/>
    <property type="match status" value="1"/>
</dbReference>
<dbReference type="PANTHER" id="PTHR43118:SF1">
    <property type="entry name" value="RHAMNOGALACTURONAN LYASE (EUROFUNG)"/>
    <property type="match status" value="1"/>
</dbReference>
<dbReference type="InterPro" id="IPR028994">
    <property type="entry name" value="Integrin_alpha_N"/>
</dbReference>
<dbReference type="InterPro" id="IPR036514">
    <property type="entry name" value="SGNH_hydro_sf"/>
</dbReference>
<dbReference type="SUPFAM" id="SSF52266">
    <property type="entry name" value="SGNH hydrolase"/>
    <property type="match status" value="1"/>
</dbReference>
<sequence length="1050" mass="117712">MIRITKITNNQVTISWEINPDADYYEIYWSDRELEPEQYRLLGTVPAECTTYTLEKSTHVPHYLAVRPVMAGKTAGPYTTLRTPVHYIRNEQTESLGRGLVAVKTDQGVFLSWRMFVSEVCGFSEEAGGMTGVNYRIYRNGRAISLVTNSTNYADVHGTCGDVYAVAPVHDGEEGAACEPVAVWEREYLDIPVQKPEDGVTPRGERYTYSANDMSVSDVDGDGEYEYLVKWDPSNSHDVSIKGYTGRCYIDCYKLDGRLLWRLDMGANIRAGAHYTQFICYDFNGDGRGEMAVKTAPGTKMTVYGRDGTPAREFYITMPEEDIRRGYGHEDSYVCSADDYYEHLTELFLGWRELPEVVNGQWPDTLEACFGIQKRCEYPLQKEDARALADYFLDVYAPERSPRNDLRRFEGFIYEGPEYLTMFGGDGEELETVPFPFPREDDGLRWGDYAMNRIEPCNRVDRFLSGAAYLDGIRPYLIVCRGYYTRSCLAAYDFFEGKFREKWKVDSGYVPMRNPFNDVPHALAGSDPVYGKLAGQGNHSISTADVDGDGCMEIIYGAACIDHDGSLLYSSYDRRPDGVLAKMGHGDAMHVADMDPDRPGLEIFNVFEGAEYVPYGYALRDAATGEAIFGTYAEEDLGRCMIGDMVPGVRGYQCWVNGAGIYDCRGRLLDTNTPGTNMSIRWSGDLTTQITDGSDFDLNQKPTGVIQDLIHGVMLTPENTLTNNGTKGNPCLTADIFGDFREELLLRTADSSSIRIYTNTEVTDHKLFTLMQDTQYRCSVAWQNNCYNQPGYPSFYYGSDMEFGRVLPYMKHKPVLYLAGDSTAQSYGSGDRPQAGWGEMLLSCLDPDTAVKTGHREDCPFEQEMQYETRHLIVDNCAAAGRSSKTFLEEGRLEDIRKHLKEGDTLLIQFGHNDAAASKAERFVPAEQFAGVLEAYVRAAKECKAVPVLLSSICLYPCSENEEGEKGAIAASLPRYAEEMRKLAERERIPYIDLGMVTGNWLKGLSETEAAGCYREDKVHLTAEGARRFAGLAAEELKKLRAHENAVKPA</sequence>
<dbReference type="InterPro" id="IPR013830">
    <property type="entry name" value="SGNH_hydro"/>
</dbReference>
<dbReference type="CDD" id="cd10318">
    <property type="entry name" value="RGL11"/>
    <property type="match status" value="1"/>
</dbReference>
<evidence type="ECO:0000259" key="3">
    <source>
        <dbReference type="Pfam" id="PF21348"/>
    </source>
</evidence>
<dbReference type="Proteomes" id="UP000263014">
    <property type="component" value="Unassembled WGS sequence"/>
</dbReference>
<evidence type="ECO:0000259" key="1">
    <source>
        <dbReference type="Pfam" id="PF13472"/>
    </source>
</evidence>
<proteinExistence type="predicted"/>
<dbReference type="Pfam" id="PF13472">
    <property type="entry name" value="Lipase_GDSL_2"/>
    <property type="match status" value="1"/>
</dbReference>
<name>A0A374NZG0_9FIRM</name>
<evidence type="ECO:0000313" key="5">
    <source>
        <dbReference type="Proteomes" id="UP000263014"/>
    </source>
</evidence>
<dbReference type="InterPro" id="IPR041624">
    <property type="entry name" value="RGI_lyase"/>
</dbReference>